<comment type="caution">
    <text evidence="1">The sequence shown here is derived from an EMBL/GenBank/DDBJ whole genome shotgun (WGS) entry which is preliminary data.</text>
</comment>
<keyword evidence="2" id="KW-1185">Reference proteome</keyword>
<dbReference type="EMBL" id="JBBBZM010000001">
    <property type="protein sequence ID" value="KAL0640853.1"/>
    <property type="molecule type" value="Genomic_DNA"/>
</dbReference>
<gene>
    <name evidence="1" type="ORF">Q9L58_000160</name>
</gene>
<proteinExistence type="predicted"/>
<organism evidence="1 2">
    <name type="scientific">Discina gigas</name>
    <dbReference type="NCBI Taxonomy" id="1032678"/>
    <lineage>
        <taxon>Eukaryota</taxon>
        <taxon>Fungi</taxon>
        <taxon>Dikarya</taxon>
        <taxon>Ascomycota</taxon>
        <taxon>Pezizomycotina</taxon>
        <taxon>Pezizomycetes</taxon>
        <taxon>Pezizales</taxon>
        <taxon>Discinaceae</taxon>
        <taxon>Discina</taxon>
    </lineage>
</organism>
<dbReference type="Proteomes" id="UP001447188">
    <property type="component" value="Unassembled WGS sequence"/>
</dbReference>
<sequence length="208" mass="23056">MNDKDGEILASAYIEELRGMEHRARGSRDEFNCAFQNACELFCKVGQIAKAAGCQEAIGNFTAAAGDALIQNVCYKGLLGTQKSGPRTVHMKKLHEAYTVGATVGILDDSLQLLIDDRLIPSIPQADLVDIFSYLQAGRLLAQVDHEERITAGLRIPQISVADKLWKSLIKALDDYLQFGTWPDRSSFQDEKTRGFLDLIKLEKRLGL</sequence>
<protein>
    <submittedName>
        <fullName evidence="1">Uncharacterized protein</fullName>
    </submittedName>
</protein>
<reference evidence="1 2" key="1">
    <citation type="submission" date="2024-02" db="EMBL/GenBank/DDBJ databases">
        <title>Discinaceae phylogenomics.</title>
        <authorList>
            <person name="Dirks A.C."/>
            <person name="James T.Y."/>
        </authorList>
    </citation>
    <scope>NUCLEOTIDE SEQUENCE [LARGE SCALE GENOMIC DNA]</scope>
    <source>
        <strain evidence="1 2">ACD0624</strain>
    </source>
</reference>
<accession>A0ABR3GYF8</accession>
<evidence type="ECO:0000313" key="2">
    <source>
        <dbReference type="Proteomes" id="UP001447188"/>
    </source>
</evidence>
<name>A0ABR3GYF8_9PEZI</name>
<evidence type="ECO:0000313" key="1">
    <source>
        <dbReference type="EMBL" id="KAL0640853.1"/>
    </source>
</evidence>